<accession>A0A8H5GD59</accession>
<reference evidence="2 3" key="1">
    <citation type="journal article" date="2020" name="ISME J.">
        <title>Uncovering the hidden diversity of litter-decomposition mechanisms in mushroom-forming fungi.</title>
        <authorList>
            <person name="Floudas D."/>
            <person name="Bentzer J."/>
            <person name="Ahren D."/>
            <person name="Johansson T."/>
            <person name="Persson P."/>
            <person name="Tunlid A."/>
        </authorList>
    </citation>
    <scope>NUCLEOTIDE SEQUENCE [LARGE SCALE GENOMIC DNA]</scope>
    <source>
        <strain evidence="2 3">CBS 406.79</strain>
    </source>
</reference>
<feature type="compositionally biased region" description="Polar residues" evidence="1">
    <location>
        <begin position="19"/>
        <end position="30"/>
    </location>
</feature>
<proteinExistence type="predicted"/>
<dbReference type="EMBL" id="JAACJN010000198">
    <property type="protein sequence ID" value="KAF5362792.1"/>
    <property type="molecule type" value="Genomic_DNA"/>
</dbReference>
<name>A0A8H5GD59_9AGAR</name>
<evidence type="ECO:0000313" key="3">
    <source>
        <dbReference type="Proteomes" id="UP000518752"/>
    </source>
</evidence>
<evidence type="ECO:0000313" key="2">
    <source>
        <dbReference type="EMBL" id="KAF5362792.1"/>
    </source>
</evidence>
<comment type="caution">
    <text evidence="2">The sequence shown here is derived from an EMBL/GenBank/DDBJ whole genome shotgun (WGS) entry which is preliminary data.</text>
</comment>
<sequence>MPYFPTHFWQSRDSDSRHPSINSRASLRNTQPSLHTMGMSFIGNGVVVESCNNESGMSVEPTMRTLAGGGLNVTITTELETFGASQTKSQQWIKPIEPNRYADEIV</sequence>
<gene>
    <name evidence="2" type="ORF">D9757_011018</name>
</gene>
<organism evidence="2 3">
    <name type="scientific">Collybiopsis confluens</name>
    <dbReference type="NCBI Taxonomy" id="2823264"/>
    <lineage>
        <taxon>Eukaryota</taxon>
        <taxon>Fungi</taxon>
        <taxon>Dikarya</taxon>
        <taxon>Basidiomycota</taxon>
        <taxon>Agaricomycotina</taxon>
        <taxon>Agaricomycetes</taxon>
        <taxon>Agaricomycetidae</taxon>
        <taxon>Agaricales</taxon>
        <taxon>Marasmiineae</taxon>
        <taxon>Omphalotaceae</taxon>
        <taxon>Collybiopsis</taxon>
    </lineage>
</organism>
<dbReference type="Proteomes" id="UP000518752">
    <property type="component" value="Unassembled WGS sequence"/>
</dbReference>
<dbReference type="AlphaFoldDB" id="A0A8H5GD59"/>
<keyword evidence="3" id="KW-1185">Reference proteome</keyword>
<evidence type="ECO:0000256" key="1">
    <source>
        <dbReference type="SAM" id="MobiDB-lite"/>
    </source>
</evidence>
<feature type="region of interest" description="Disordered" evidence="1">
    <location>
        <begin position="1"/>
        <end position="30"/>
    </location>
</feature>
<protein>
    <submittedName>
        <fullName evidence="2">Uncharacterized protein</fullName>
    </submittedName>
</protein>